<evidence type="ECO:0000313" key="4">
    <source>
        <dbReference type="Proteomes" id="UP000676428"/>
    </source>
</evidence>
<protein>
    <submittedName>
        <fullName evidence="3">DUF4910 domain-containing protein</fullName>
    </submittedName>
</protein>
<name>A0ABX8DCR2_9GAMM</name>
<reference evidence="3 4" key="1">
    <citation type="journal article" date="2012" name="Int. J. Syst. Evol. Microbiol.">
        <title>Shewanella dokdonensis sp. nov., isolated from seawater.</title>
        <authorList>
            <person name="Sung H.R."/>
            <person name="Yoon J.H."/>
            <person name="Ghim S.Y."/>
        </authorList>
    </citation>
    <scope>NUCLEOTIDE SEQUENCE [LARGE SCALE GENOMIC DNA]</scope>
    <source>
        <strain evidence="3 4">DSM 23626</strain>
    </source>
</reference>
<dbReference type="SUPFAM" id="SSF53187">
    <property type="entry name" value="Zn-dependent exopeptidases"/>
    <property type="match status" value="1"/>
</dbReference>
<feature type="domain" description="DUF4910" evidence="2">
    <location>
        <begin position="15"/>
        <end position="290"/>
    </location>
</feature>
<keyword evidence="4" id="KW-1185">Reference proteome</keyword>
<gene>
    <name evidence="3" type="ORF">KHX94_13165</name>
</gene>
<accession>A0ABX8DCR2</accession>
<dbReference type="RefSeq" id="WP_213681003.1">
    <property type="nucleotide sequence ID" value="NZ_CP074572.1"/>
</dbReference>
<dbReference type="InterPro" id="IPR032589">
    <property type="entry name" value="DUF4910"/>
</dbReference>
<proteinExistence type="predicted"/>
<dbReference type="InterPro" id="IPR032610">
    <property type="entry name" value="DUF2172"/>
</dbReference>
<evidence type="ECO:0000259" key="1">
    <source>
        <dbReference type="Pfam" id="PF09940"/>
    </source>
</evidence>
<dbReference type="Gene3D" id="3.40.630.10">
    <property type="entry name" value="Zn peptidases"/>
    <property type="match status" value="1"/>
</dbReference>
<dbReference type="Gene3D" id="3.50.30.90">
    <property type="match status" value="1"/>
</dbReference>
<dbReference type="EMBL" id="CP074572">
    <property type="protein sequence ID" value="QVK22348.1"/>
    <property type="molecule type" value="Genomic_DNA"/>
</dbReference>
<evidence type="ECO:0000259" key="2">
    <source>
        <dbReference type="Pfam" id="PF16254"/>
    </source>
</evidence>
<dbReference type="Pfam" id="PF16254">
    <property type="entry name" value="DUF4910"/>
    <property type="match status" value="1"/>
</dbReference>
<feature type="domain" description="DUF2172" evidence="1">
    <location>
        <begin position="62"/>
        <end position="152"/>
    </location>
</feature>
<sequence length="329" mass="37520">MQDPENEHVFLERVFDDLFPICRSITGPGLEKSLAYLGQFMPLSVTKIPSGTPVFDWVTPPEWHFTSAKLWGPDGQLICDAGKNNLHVVNYSEPVDTEIALEELQPFLHSLPALPDAIPYVTSYYNRTWGFCLSHKQRQALMPGHYRVKIESCFKEDGGVPFAQTLLQGDSEREILLSSYLCHPSLANNELSGPLVLLGLYRRLLKWPKRRFSYRFVLNPETIGSLCFLSEHYQHLKQHLEAGLILTCLGGPATKLRYKASKRADSLFDQYIKRLAERDAWEMIPFTPLGGLTNANTVLQVLTCRWAKLPEPHMEVIRATIHRWTINSL</sequence>
<organism evidence="3 4">
    <name type="scientific">Shewanella dokdonensis</name>
    <dbReference type="NCBI Taxonomy" id="712036"/>
    <lineage>
        <taxon>Bacteria</taxon>
        <taxon>Pseudomonadati</taxon>
        <taxon>Pseudomonadota</taxon>
        <taxon>Gammaproteobacteria</taxon>
        <taxon>Alteromonadales</taxon>
        <taxon>Shewanellaceae</taxon>
        <taxon>Shewanella</taxon>
    </lineage>
</organism>
<evidence type="ECO:0000313" key="3">
    <source>
        <dbReference type="EMBL" id="QVK22348.1"/>
    </source>
</evidence>
<dbReference type="Pfam" id="PF09940">
    <property type="entry name" value="DUF2172"/>
    <property type="match status" value="1"/>
</dbReference>
<dbReference type="Proteomes" id="UP000676428">
    <property type="component" value="Chromosome"/>
</dbReference>